<dbReference type="EMBL" id="KQ947412">
    <property type="protein sequence ID" value="KUJ18775.1"/>
    <property type="molecule type" value="Genomic_DNA"/>
</dbReference>
<gene>
    <name evidence="4" type="ORF">LY89DRAFT_780778</name>
</gene>
<dbReference type="InterPro" id="IPR015422">
    <property type="entry name" value="PyrdxlP-dep_Trfase_small"/>
</dbReference>
<dbReference type="InterPro" id="IPR005814">
    <property type="entry name" value="Aminotrans_3"/>
</dbReference>
<comment type="cofactor">
    <cofactor evidence="1">
        <name>pyridoxal 5'-phosphate</name>
        <dbReference type="ChEBI" id="CHEBI:597326"/>
    </cofactor>
</comment>
<dbReference type="OrthoDB" id="425114at2759"/>
<dbReference type="InParanoid" id="A0A194XF08"/>
<evidence type="ECO:0000256" key="3">
    <source>
        <dbReference type="RuleBase" id="RU003560"/>
    </source>
</evidence>
<proteinExistence type="inferred from homology"/>
<reference evidence="4 5" key="1">
    <citation type="submission" date="2015-10" db="EMBL/GenBank/DDBJ databases">
        <title>Full genome of DAOMC 229536 Phialocephala scopiformis, a fungal endophyte of spruce producing the potent anti-insectan compound rugulosin.</title>
        <authorList>
            <consortium name="DOE Joint Genome Institute"/>
            <person name="Walker A.K."/>
            <person name="Frasz S.L."/>
            <person name="Seifert K.A."/>
            <person name="Miller J.D."/>
            <person name="Mondo S.J."/>
            <person name="Labutti K."/>
            <person name="Lipzen A."/>
            <person name="Dockter R."/>
            <person name="Kennedy M."/>
            <person name="Grigoriev I.V."/>
            <person name="Spatafora J.W."/>
        </authorList>
    </citation>
    <scope>NUCLEOTIDE SEQUENCE [LARGE SCALE GENOMIC DNA]</scope>
    <source>
        <strain evidence="4 5">CBS 120377</strain>
    </source>
</reference>
<dbReference type="SUPFAM" id="SSF53383">
    <property type="entry name" value="PLP-dependent transferases"/>
    <property type="match status" value="1"/>
</dbReference>
<keyword evidence="5" id="KW-1185">Reference proteome</keyword>
<dbReference type="PANTHER" id="PTHR43713:SF3">
    <property type="entry name" value="GLUTAMATE-1-SEMIALDEHYDE 2,1-AMINOMUTASE 1, CHLOROPLASTIC-RELATED"/>
    <property type="match status" value="1"/>
</dbReference>
<dbReference type="AlphaFoldDB" id="A0A194XF08"/>
<dbReference type="GO" id="GO:0008483">
    <property type="term" value="F:transaminase activity"/>
    <property type="evidence" value="ECO:0007669"/>
    <property type="project" value="InterPro"/>
</dbReference>
<dbReference type="GO" id="GO:0030170">
    <property type="term" value="F:pyridoxal phosphate binding"/>
    <property type="evidence" value="ECO:0007669"/>
    <property type="project" value="InterPro"/>
</dbReference>
<dbReference type="KEGG" id="psco:LY89DRAFT_780778"/>
<dbReference type="Pfam" id="PF00202">
    <property type="entry name" value="Aminotran_3"/>
    <property type="match status" value="1"/>
</dbReference>
<dbReference type="STRING" id="149040.A0A194XF08"/>
<evidence type="ECO:0000256" key="2">
    <source>
        <dbReference type="ARBA" id="ARBA00022898"/>
    </source>
</evidence>
<dbReference type="InterPro" id="IPR015421">
    <property type="entry name" value="PyrdxlP-dep_Trfase_major"/>
</dbReference>
<name>A0A194XF08_MOLSC</name>
<organism evidence="4 5">
    <name type="scientific">Mollisia scopiformis</name>
    <name type="common">Conifer needle endophyte fungus</name>
    <name type="synonym">Phialocephala scopiformis</name>
    <dbReference type="NCBI Taxonomy" id="149040"/>
    <lineage>
        <taxon>Eukaryota</taxon>
        <taxon>Fungi</taxon>
        <taxon>Dikarya</taxon>
        <taxon>Ascomycota</taxon>
        <taxon>Pezizomycotina</taxon>
        <taxon>Leotiomycetes</taxon>
        <taxon>Helotiales</taxon>
        <taxon>Mollisiaceae</taxon>
        <taxon>Mollisia</taxon>
    </lineage>
</organism>
<comment type="similarity">
    <text evidence="3">Belongs to the class-III pyridoxal-phosphate-dependent aminotransferase family.</text>
</comment>
<dbReference type="Proteomes" id="UP000070700">
    <property type="component" value="Unassembled WGS sequence"/>
</dbReference>
<keyword evidence="2 3" id="KW-0663">Pyridoxal phosphate</keyword>
<dbReference type="Gene3D" id="3.40.640.10">
    <property type="entry name" value="Type I PLP-dependent aspartate aminotransferase-like (Major domain)"/>
    <property type="match status" value="1"/>
</dbReference>
<evidence type="ECO:0000313" key="4">
    <source>
        <dbReference type="EMBL" id="KUJ18775.1"/>
    </source>
</evidence>
<dbReference type="RefSeq" id="XP_018073130.1">
    <property type="nucleotide sequence ID" value="XM_018222416.1"/>
</dbReference>
<dbReference type="GeneID" id="28832142"/>
<sequence length="460" mass="50116">MADCSTFVKADTPGSAPQTSKIDAQSILEEFRHRYTERNALSLAQFKQDAIYMPGANTRSVLHALPFPMVIARGQATTVWSVDGHSYIDFLSEYSAGLYGHSCERIWTAVNSAMKKGWNLGGKNEYEGKLAQMLVERFGNSMDMIRFCNSGTEANLMAIGTAIAYTGKQKILCFLGGYHGSSISFPEASPCYTMNPKYEFVLAPYNDILATDAVVEALPPNSLAAIIVEGMQGAGGCIPGRPDFMQHLQKLASEHGALFILDEVMTSRLAYGGLQSTLGIKPDITTLGKWPGGGFSFGAFGGRHAVMEMLDPSAKKLVHSGTFNNNTISMAGGIEGCNIFDREAVKSLNDLGDTLRQRIADVLKQRLGHRNTSDRNEQANGAVASASKIYISGVGSLMNVTFAGANKDILQAIFYHYMLEQGLYVATRGYVALNLETKVEHLDIFVRAIEKFVSDYQDLL</sequence>
<evidence type="ECO:0000313" key="5">
    <source>
        <dbReference type="Proteomes" id="UP000070700"/>
    </source>
</evidence>
<protein>
    <submittedName>
        <fullName evidence="4">Putative glutamate-1-semialdehyde 2,1-aminomutase</fullName>
    </submittedName>
</protein>
<dbReference type="Gene3D" id="3.90.1150.10">
    <property type="entry name" value="Aspartate Aminotransferase, domain 1"/>
    <property type="match status" value="1"/>
</dbReference>
<dbReference type="PANTHER" id="PTHR43713">
    <property type="entry name" value="GLUTAMATE-1-SEMIALDEHYDE 2,1-AMINOMUTASE"/>
    <property type="match status" value="1"/>
</dbReference>
<evidence type="ECO:0000256" key="1">
    <source>
        <dbReference type="ARBA" id="ARBA00001933"/>
    </source>
</evidence>
<dbReference type="InterPro" id="IPR015424">
    <property type="entry name" value="PyrdxlP-dep_Trfase"/>
</dbReference>
<accession>A0A194XF08</accession>